<evidence type="ECO:0000313" key="1">
    <source>
        <dbReference type="EMBL" id="AKH48608.1"/>
    </source>
</evidence>
<protein>
    <recommendedName>
        <fullName evidence="2">Tail tubular protein A</fullName>
    </recommendedName>
</protein>
<name>A0A0F7LAN7_9VIRU</name>
<organism evidence="1">
    <name type="scientific">uncultured marine virus</name>
    <dbReference type="NCBI Taxonomy" id="186617"/>
    <lineage>
        <taxon>Viruses</taxon>
        <taxon>environmental samples</taxon>
    </lineage>
</organism>
<proteinExistence type="predicted"/>
<reference evidence="1" key="1">
    <citation type="journal article" date="2015" name="Front. Microbiol.">
        <title>Combining genomic sequencing methods to explore viral diversity and reveal potential virus-host interactions.</title>
        <authorList>
            <person name="Chow C.E."/>
            <person name="Winget D.M."/>
            <person name="White R.A.III."/>
            <person name="Hallam S.J."/>
            <person name="Suttle C.A."/>
        </authorList>
    </citation>
    <scope>NUCLEOTIDE SEQUENCE</scope>
    <source>
        <strain evidence="1">Oxic1_11</strain>
    </source>
</reference>
<sequence>MASTVEICNGALNQLGATTILSLTEDSKNARLCNSRYTQVRDSVFRSHPWNCLQKRVEIALDTTAPAWGFKFAYTLPADCLRLLRILDYDSNYKVEGRKILSNTSTMKILYVSRVTDPNEYDELLRETLSAALSADIAFAVTSNNTTSTNMYNLFQDKLKDARFVDSTEGQNVEQDLGMTDVIDAGTFINSRF</sequence>
<evidence type="ECO:0008006" key="2">
    <source>
        <dbReference type="Google" id="ProtNLM"/>
    </source>
</evidence>
<accession>A0A0F7LAN7</accession>
<dbReference type="EMBL" id="KR029606">
    <property type="protein sequence ID" value="AKH48608.1"/>
    <property type="molecule type" value="Genomic_DNA"/>
</dbReference>
<reference evidence="1" key="2">
    <citation type="submission" date="2015-03" db="EMBL/GenBank/DDBJ databases">
        <authorList>
            <person name="Chow C.-E.T."/>
            <person name="Winget D.M."/>
            <person name="White R.A.III."/>
            <person name="Hallam S.J."/>
            <person name="Suttle C.A."/>
        </authorList>
    </citation>
    <scope>NUCLEOTIDE SEQUENCE</scope>
    <source>
        <strain evidence="1">Oxic1_11</strain>
    </source>
</reference>